<name>A0A0P5Q398_9CRUS</name>
<dbReference type="PROSITE" id="PS00571">
    <property type="entry name" value="AMIDASES"/>
    <property type="match status" value="1"/>
</dbReference>
<comment type="similarity">
    <text evidence="1">Belongs to the amidase family.</text>
</comment>
<dbReference type="Gene3D" id="3.90.1300.10">
    <property type="entry name" value="Amidase signature (AS) domain"/>
    <property type="match status" value="1"/>
</dbReference>
<dbReference type="InterPro" id="IPR052739">
    <property type="entry name" value="FAAH2"/>
</dbReference>
<keyword evidence="3" id="KW-0378">Hydrolase</keyword>
<accession>A0A0P5Q398</accession>
<dbReference type="Pfam" id="PF01425">
    <property type="entry name" value="Amidase"/>
    <property type="match status" value="1"/>
</dbReference>
<dbReference type="PANTHER" id="PTHR43372:SF4">
    <property type="entry name" value="FATTY-ACID AMIDE HYDROLASE 2"/>
    <property type="match status" value="1"/>
</dbReference>
<dbReference type="EMBL" id="GDIQ01076449">
    <property type="protein sequence ID" value="JAN18288.1"/>
    <property type="molecule type" value="Transcribed_RNA"/>
</dbReference>
<dbReference type="PANTHER" id="PTHR43372">
    <property type="entry name" value="FATTY-ACID AMIDE HYDROLASE"/>
    <property type="match status" value="1"/>
</dbReference>
<dbReference type="InterPro" id="IPR020556">
    <property type="entry name" value="Amidase_CS"/>
</dbReference>
<dbReference type="GO" id="GO:0012505">
    <property type="term" value="C:endomembrane system"/>
    <property type="evidence" value="ECO:0007669"/>
    <property type="project" value="TreeGrafter"/>
</dbReference>
<organism evidence="3">
    <name type="scientific">Daphnia magna</name>
    <dbReference type="NCBI Taxonomy" id="35525"/>
    <lineage>
        <taxon>Eukaryota</taxon>
        <taxon>Metazoa</taxon>
        <taxon>Ecdysozoa</taxon>
        <taxon>Arthropoda</taxon>
        <taxon>Crustacea</taxon>
        <taxon>Branchiopoda</taxon>
        <taxon>Diplostraca</taxon>
        <taxon>Cladocera</taxon>
        <taxon>Anomopoda</taxon>
        <taxon>Daphniidae</taxon>
        <taxon>Daphnia</taxon>
    </lineage>
</organism>
<dbReference type="AlphaFoldDB" id="A0A0P5Q398"/>
<dbReference type="GO" id="GO:0016787">
    <property type="term" value="F:hydrolase activity"/>
    <property type="evidence" value="ECO:0007669"/>
    <property type="project" value="UniProtKB-KW"/>
</dbReference>
<protein>
    <submittedName>
        <fullName evidence="3">Fatty-acid amide hydrolase 2-A</fullName>
    </submittedName>
</protein>
<feature type="domain" description="Amidase" evidence="2">
    <location>
        <begin position="78"/>
        <end position="320"/>
    </location>
</feature>
<dbReference type="OrthoDB" id="6428749at2759"/>
<proteinExistence type="inferred from homology"/>
<evidence type="ECO:0000313" key="3">
    <source>
        <dbReference type="EMBL" id="JAN18288.1"/>
    </source>
</evidence>
<dbReference type="InterPro" id="IPR023631">
    <property type="entry name" value="Amidase_dom"/>
</dbReference>
<dbReference type="SUPFAM" id="SSF75304">
    <property type="entry name" value="Amidase signature (AS) enzymes"/>
    <property type="match status" value="1"/>
</dbReference>
<evidence type="ECO:0000256" key="1">
    <source>
        <dbReference type="ARBA" id="ARBA00009199"/>
    </source>
</evidence>
<dbReference type="InterPro" id="IPR036928">
    <property type="entry name" value="AS_sf"/>
</dbReference>
<evidence type="ECO:0000259" key="2">
    <source>
        <dbReference type="Pfam" id="PF01425"/>
    </source>
</evidence>
<sequence length="391" mass="44115">MATHKWCQEEKVKILTWFVGLFLNVLFRTTEIFSNVIFWLVYRNKEKIRLPAIDNSILLESATCLAKKIRTQEITSEEVVKTFIRRIKTVNPIINCVVDNRFDLALEEARKVDQLLQSGQKDEESLEIETPFLGVPFTIKDCFSVAGLHYTSGLVKRKDIIGKFDSDVVILMKKAGAIMLAITNVPEMCMWWESVNNVYGRSRNPYDVNRTVGGSSGGEAGLLAAAGSPFGIGSDIGGSIRLPAFFNGIFGHKPTSGIVSNHEQQPVAEKVLQSYLVTGPMSRFCSDLLPMYRVLAGDKVKQLKLDEKVSLSKIRYFYMEHFGKNPLLSRVHPDLKKAQRKVVHHIRGTYNASIQKLKLPLLYHAMEMWSVKMTSAGNPPFVAELDFFQHV</sequence>
<reference evidence="3" key="1">
    <citation type="submission" date="2015-10" db="EMBL/GenBank/DDBJ databases">
        <title>EvidentialGene: Evidence-directed Construction of Complete mRNA Transcriptomes without Genomes.</title>
        <authorList>
            <person name="Gilbert D.G."/>
        </authorList>
    </citation>
    <scope>NUCLEOTIDE SEQUENCE</scope>
</reference>